<dbReference type="Gene3D" id="1.20.1270.50">
    <property type="entry name" value="Glycoside hydrolase family 38, central domain"/>
    <property type="match status" value="1"/>
</dbReference>
<dbReference type="Gene3D" id="2.70.98.30">
    <property type="entry name" value="Golgi alpha-mannosidase II, domain 4"/>
    <property type="match status" value="1"/>
</dbReference>
<dbReference type="AlphaFoldDB" id="A0AAE3DVH0"/>
<name>A0AAE3DVH0_9FIRM</name>
<keyword evidence="2" id="KW-0479">Metal-binding</keyword>
<dbReference type="Proteomes" id="UP001197875">
    <property type="component" value="Unassembled WGS sequence"/>
</dbReference>
<evidence type="ECO:0000256" key="3">
    <source>
        <dbReference type="ARBA" id="ARBA00022801"/>
    </source>
</evidence>
<dbReference type="InterPro" id="IPR011682">
    <property type="entry name" value="Glyco_hydro_38_C"/>
</dbReference>
<gene>
    <name evidence="6" type="ORF">LKD71_15325</name>
</gene>
<dbReference type="Gene3D" id="3.20.110.10">
    <property type="entry name" value="Glycoside hydrolase 38, N terminal domain"/>
    <property type="match status" value="1"/>
</dbReference>
<dbReference type="SMART" id="SM00872">
    <property type="entry name" value="Alpha-mann_mid"/>
    <property type="match status" value="1"/>
</dbReference>
<dbReference type="Gene3D" id="2.60.40.2220">
    <property type="match status" value="1"/>
</dbReference>
<evidence type="ECO:0000256" key="1">
    <source>
        <dbReference type="ARBA" id="ARBA00009792"/>
    </source>
</evidence>
<dbReference type="Pfam" id="PF07748">
    <property type="entry name" value="Glyco_hydro_38C"/>
    <property type="match status" value="1"/>
</dbReference>
<reference evidence="6 7" key="1">
    <citation type="submission" date="2021-10" db="EMBL/GenBank/DDBJ databases">
        <title>Anaerobic single-cell dispensing facilitates the cultivation of human gut bacteria.</title>
        <authorList>
            <person name="Afrizal A."/>
        </authorList>
    </citation>
    <scope>NUCLEOTIDE SEQUENCE [LARGE SCALE GENOMIC DNA]</scope>
    <source>
        <strain evidence="6 7">CLA-AA-H277</strain>
    </source>
</reference>
<organism evidence="6 7">
    <name type="scientific">Fusicatenibacter faecihominis</name>
    <dbReference type="NCBI Taxonomy" id="2881276"/>
    <lineage>
        <taxon>Bacteria</taxon>
        <taxon>Bacillati</taxon>
        <taxon>Bacillota</taxon>
        <taxon>Clostridia</taxon>
        <taxon>Lachnospirales</taxon>
        <taxon>Lachnospiraceae</taxon>
        <taxon>Fusicatenibacter</taxon>
    </lineage>
</organism>
<dbReference type="GO" id="GO:0030246">
    <property type="term" value="F:carbohydrate binding"/>
    <property type="evidence" value="ECO:0007669"/>
    <property type="project" value="InterPro"/>
</dbReference>
<dbReference type="InterPro" id="IPR011330">
    <property type="entry name" value="Glyco_hydro/deAcase_b/a-brl"/>
</dbReference>
<evidence type="ECO:0000259" key="5">
    <source>
        <dbReference type="SMART" id="SM00872"/>
    </source>
</evidence>
<dbReference type="Pfam" id="PF17677">
    <property type="entry name" value="Glyco_hydro38C2"/>
    <property type="match status" value="1"/>
</dbReference>
<dbReference type="PANTHER" id="PTHR46017">
    <property type="entry name" value="ALPHA-MANNOSIDASE 2C1"/>
    <property type="match status" value="1"/>
</dbReference>
<evidence type="ECO:0000256" key="4">
    <source>
        <dbReference type="ARBA" id="ARBA00023295"/>
    </source>
</evidence>
<evidence type="ECO:0000256" key="2">
    <source>
        <dbReference type="ARBA" id="ARBA00022723"/>
    </source>
</evidence>
<dbReference type="PANTHER" id="PTHR46017:SF1">
    <property type="entry name" value="ALPHA-MANNOSIDASE 2C1"/>
    <property type="match status" value="1"/>
</dbReference>
<dbReference type="InterPro" id="IPR028995">
    <property type="entry name" value="Glyco_hydro_57/38_cen_sf"/>
</dbReference>
<comment type="caution">
    <text evidence="6">The sequence shown here is derived from an EMBL/GenBank/DDBJ whole genome shotgun (WGS) entry which is preliminary data.</text>
</comment>
<dbReference type="RefSeq" id="WP_227616113.1">
    <property type="nucleotide sequence ID" value="NZ_JAJEPR010000040.1"/>
</dbReference>
<dbReference type="EMBL" id="JAJEPR010000040">
    <property type="protein sequence ID" value="MCC2191147.1"/>
    <property type="molecule type" value="Genomic_DNA"/>
</dbReference>
<dbReference type="CDD" id="cd10789">
    <property type="entry name" value="GH38N_AMII_ER_cytosolic"/>
    <property type="match status" value="1"/>
</dbReference>
<protein>
    <submittedName>
        <fullName evidence="6">Glycosyl hydrolase-related protein</fullName>
    </submittedName>
</protein>
<dbReference type="SUPFAM" id="SSF88713">
    <property type="entry name" value="Glycoside hydrolase/deacetylase"/>
    <property type="match status" value="1"/>
</dbReference>
<dbReference type="InterPro" id="IPR000602">
    <property type="entry name" value="Glyco_hydro_38_N"/>
</dbReference>
<keyword evidence="4" id="KW-0326">Glycosidase</keyword>
<dbReference type="Pfam" id="PF22907">
    <property type="entry name" value="Ams1-like_1st"/>
    <property type="match status" value="1"/>
</dbReference>
<dbReference type="SUPFAM" id="SSF74650">
    <property type="entry name" value="Galactose mutarotase-like"/>
    <property type="match status" value="1"/>
</dbReference>
<dbReference type="FunFam" id="1.20.1270.50:FF:000004">
    <property type="entry name" value="alpha-mannosidase 2C1 isoform X1"/>
    <property type="match status" value="1"/>
</dbReference>
<dbReference type="Pfam" id="PF09261">
    <property type="entry name" value="Alpha-mann_mid"/>
    <property type="match status" value="1"/>
</dbReference>
<dbReference type="GO" id="GO:0006013">
    <property type="term" value="P:mannose metabolic process"/>
    <property type="evidence" value="ECO:0007669"/>
    <property type="project" value="InterPro"/>
</dbReference>
<dbReference type="InterPro" id="IPR011013">
    <property type="entry name" value="Gal_mutarotase_sf_dom"/>
</dbReference>
<evidence type="ECO:0000313" key="6">
    <source>
        <dbReference type="EMBL" id="MCC2191147.1"/>
    </source>
</evidence>
<accession>A0AAE3DVH0</accession>
<dbReference type="InterPro" id="IPR027291">
    <property type="entry name" value="Glyco_hydro_38_N_sf"/>
</dbReference>
<dbReference type="InterPro" id="IPR041147">
    <property type="entry name" value="GH38_C"/>
</dbReference>
<sequence length="1040" mass="117925">MGIMSSEWSGRLQHWMRTLKDDFYRPLGTISWEAFRTMEHLSPEEAMKGQFEPVEPGFTWGKTWEYCWFRGKVVLPAEAEGKRIVMDLRPDGESTLFVNGQEFGTYRASWVTQKHHFIEDNVLSTAAAAGTEYEILMETYAGHYYPESPNGGCATGPVLPGAYQDPLEEGKRRTLGVCTFGIWNEDAYQLWMDADTLKQVLDKLDSNSLRAAKIAEALETFTLAVDFEQDEAGRIASYRAGREALKPALEAKNGSTTPVFYAVGNAHIDLAWLWPMAETHRKTERTFAAQLRLLEEYPEYKYIQSQPAAYEMCRKYYPELFQRIKEAVKDGKWIAEGAMWVEPDTNMASGEALIRQLLYGKKYYKEEFGVDSQMLWLPDTFGYTAALPQILKSCGVKYLVTQKIFWSYNEGEQFPYHYFYWEGMDGSKITSFLPTSYTYRTDPSELIGVWENRSQKRDLDAFLLPFGYGDGGGGPARDYLEYAKREKDLEGCPKVKQENPITFFKDMEAEGGPKHTYTGELYFSAHRGTYTSQAMVKQNNRRCELSMRELELWSTLAALKGKAYPAEAVERLWKEVLLHQFHDILPGSSIARVYQEAEKAFHAILDESHELTEKALQSLTEGENGITVGNSLGFAYETVLELPESFAAGAKTKEGKEIPTEKIGDKVYGLAELPAYGMVSLVPAEEQTKAEDEVVLTQVGETYVLENRQVKAVVDGKGEVISFVLKTSGREFAAEPLNRFHLYKDVPRLFDAWDIDSNYKEQEITAAEDVKVSVLQAGSLRGVLKVTGRISNSSFVQYIRLDAESTRLEFETVIDWKELHRLLKVAFPVRVFAENGINEMQFGYVERPTRRSRTYDKDRFEVCNHRYSALCDGAHGAAVLNDCKYGISMNENALELTLLRAAAAPEMHADNREHHFTYAFTAWEGSFADSDVVRQGYELNVKPVVTNGTADAFSLFDVEKNNVILESVKLAEDGSGDLILRLYESRKAAVQTVLSTSLPVAKAWSCTMLEEKEEELMVENHSISLDFRAFEIKTLRLKLA</sequence>
<proteinExistence type="inferred from homology"/>
<keyword evidence="7" id="KW-1185">Reference proteome</keyword>
<dbReference type="InterPro" id="IPR054723">
    <property type="entry name" value="Ams1-like_N"/>
</dbReference>
<dbReference type="GO" id="GO:0046872">
    <property type="term" value="F:metal ion binding"/>
    <property type="evidence" value="ECO:0007669"/>
    <property type="project" value="UniProtKB-KW"/>
</dbReference>
<keyword evidence="3 6" id="KW-0378">Hydrolase</keyword>
<evidence type="ECO:0000313" key="7">
    <source>
        <dbReference type="Proteomes" id="UP001197875"/>
    </source>
</evidence>
<dbReference type="GO" id="GO:0009313">
    <property type="term" value="P:oligosaccharide catabolic process"/>
    <property type="evidence" value="ECO:0007669"/>
    <property type="project" value="TreeGrafter"/>
</dbReference>
<comment type="similarity">
    <text evidence="1">Belongs to the glycosyl hydrolase 38 family.</text>
</comment>
<dbReference type="InterPro" id="IPR037094">
    <property type="entry name" value="Glyco_hydro_38_cen_sf"/>
</dbReference>
<dbReference type="InterPro" id="IPR015341">
    <property type="entry name" value="Glyco_hydro_38_cen"/>
</dbReference>
<dbReference type="FunFam" id="3.20.110.10:FF:000002">
    <property type="entry name" value="alpha-mannosidase 2C1 isoform X1"/>
    <property type="match status" value="1"/>
</dbReference>
<feature type="domain" description="Glycoside hydrolase family 38 central" evidence="5">
    <location>
        <begin position="524"/>
        <end position="601"/>
    </location>
</feature>
<dbReference type="SUPFAM" id="SSF88688">
    <property type="entry name" value="Families 57/38 glycoside transferase middle domain"/>
    <property type="match status" value="1"/>
</dbReference>
<dbReference type="GO" id="GO:0004559">
    <property type="term" value="F:alpha-mannosidase activity"/>
    <property type="evidence" value="ECO:0007669"/>
    <property type="project" value="InterPro"/>
</dbReference>
<dbReference type="Pfam" id="PF01074">
    <property type="entry name" value="Glyco_hydro_38N"/>
    <property type="match status" value="1"/>
</dbReference>